<evidence type="ECO:0000256" key="1">
    <source>
        <dbReference type="SAM" id="Phobius"/>
    </source>
</evidence>
<keyword evidence="1" id="KW-1133">Transmembrane helix</keyword>
<keyword evidence="3" id="KW-1185">Reference proteome</keyword>
<comment type="caution">
    <text evidence="2">The sequence shown here is derived from an EMBL/GenBank/DDBJ whole genome shotgun (WGS) entry which is preliminary data.</text>
</comment>
<evidence type="ECO:0000313" key="3">
    <source>
        <dbReference type="Proteomes" id="UP001396898"/>
    </source>
</evidence>
<sequence length="450" mass="48781">MSLIHNEPAWRGTVGLLRRSGRTAEDREVRALAGLAVGSRGVKSVLQLIDLGFSVLDLELVLIVVVVVMESCVGLIGVLAQEVGRPLSIPNILGLPIEAPRALVSQCAILHDLLFCRRLMSEGVLAAVLAADDETQPRPVFDSGFVYILSRKSTRLVGGIPWLQDLTGLSTPKMAIRDGMVRLVITLGAILRVDEVFRAVIAPSVLYLLFDRRPVPGAVLSHMRAVDYQTFPRPIGDIYEMVIARFVAPEGLGQPATVQFLPPTPIEIWLKGVAVLGAILLLDAIVGIAIRRHLADRAYEWVLGLSGRRPDYPLDDLSLCGRLASVGVFTDMRAQDDETFPGTIADVRERLVAILGRVRIERDHVVFDVLHKSLGKAICSQLRTLEELRLILLVFIRLGITRHDRVAHGINADHLSSIDILAGLVVGLDAVLTGLGRGSAASEALISIGG</sequence>
<protein>
    <submittedName>
        <fullName evidence="2">Uncharacterized protein</fullName>
    </submittedName>
</protein>
<keyword evidence="1" id="KW-0812">Transmembrane</keyword>
<gene>
    <name evidence="2" type="ORF">PG991_013569</name>
</gene>
<evidence type="ECO:0000313" key="2">
    <source>
        <dbReference type="EMBL" id="KAK8001347.1"/>
    </source>
</evidence>
<reference evidence="2 3" key="1">
    <citation type="submission" date="2023-01" db="EMBL/GenBank/DDBJ databases">
        <title>Analysis of 21 Apiospora genomes using comparative genomics revels a genus with tremendous synthesis potential of carbohydrate active enzymes and secondary metabolites.</title>
        <authorList>
            <person name="Sorensen T."/>
        </authorList>
    </citation>
    <scope>NUCLEOTIDE SEQUENCE [LARGE SCALE GENOMIC DNA]</scope>
    <source>
        <strain evidence="2 3">CBS 20057</strain>
    </source>
</reference>
<organism evidence="2 3">
    <name type="scientific">Apiospora marii</name>
    <dbReference type="NCBI Taxonomy" id="335849"/>
    <lineage>
        <taxon>Eukaryota</taxon>
        <taxon>Fungi</taxon>
        <taxon>Dikarya</taxon>
        <taxon>Ascomycota</taxon>
        <taxon>Pezizomycotina</taxon>
        <taxon>Sordariomycetes</taxon>
        <taxon>Xylariomycetidae</taxon>
        <taxon>Amphisphaeriales</taxon>
        <taxon>Apiosporaceae</taxon>
        <taxon>Apiospora</taxon>
    </lineage>
</organism>
<keyword evidence="1" id="KW-0472">Membrane</keyword>
<accession>A0ABR1R6F6</accession>
<dbReference type="EMBL" id="JAQQWI010000018">
    <property type="protein sequence ID" value="KAK8001347.1"/>
    <property type="molecule type" value="Genomic_DNA"/>
</dbReference>
<proteinExistence type="predicted"/>
<feature type="transmembrane region" description="Helical" evidence="1">
    <location>
        <begin position="268"/>
        <end position="290"/>
    </location>
</feature>
<name>A0ABR1R6F6_9PEZI</name>
<dbReference type="Proteomes" id="UP001396898">
    <property type="component" value="Unassembled WGS sequence"/>
</dbReference>